<organism evidence="8 9">
    <name type="scientific">Ephemeroptericola cinctiostellae</name>
    <dbReference type="NCBI Taxonomy" id="2268024"/>
    <lineage>
        <taxon>Bacteria</taxon>
        <taxon>Pseudomonadati</taxon>
        <taxon>Pseudomonadota</taxon>
        <taxon>Betaproteobacteria</taxon>
        <taxon>Burkholderiales</taxon>
        <taxon>Burkholderiaceae</taxon>
        <taxon>Ephemeroptericola</taxon>
    </lineage>
</organism>
<dbReference type="EMBL" id="CP031124">
    <property type="protein sequence ID" value="AXF86461.1"/>
    <property type="molecule type" value="Genomic_DNA"/>
</dbReference>
<dbReference type="Pfam" id="PF13525">
    <property type="entry name" value="YfiO"/>
    <property type="match status" value="1"/>
</dbReference>
<dbReference type="HAMAP" id="MF_00922">
    <property type="entry name" value="OM_assembly_BamD"/>
    <property type="match status" value="1"/>
</dbReference>
<evidence type="ECO:0000256" key="3">
    <source>
        <dbReference type="ARBA" id="ARBA00023139"/>
    </source>
</evidence>
<dbReference type="NCBIfam" id="TIGR03302">
    <property type="entry name" value="OM_YfiO"/>
    <property type="match status" value="1"/>
</dbReference>
<evidence type="ECO:0000256" key="6">
    <source>
        <dbReference type="HAMAP-Rule" id="MF_00922"/>
    </source>
</evidence>
<dbReference type="PROSITE" id="PS51257">
    <property type="entry name" value="PROKAR_LIPOPROTEIN"/>
    <property type="match status" value="1"/>
</dbReference>
<keyword evidence="9" id="KW-1185">Reference proteome</keyword>
<dbReference type="SUPFAM" id="SSF48452">
    <property type="entry name" value="TPR-like"/>
    <property type="match status" value="1"/>
</dbReference>
<evidence type="ECO:0000313" key="9">
    <source>
        <dbReference type="Proteomes" id="UP000252182"/>
    </source>
</evidence>
<dbReference type="RefSeq" id="WP_114564034.1">
    <property type="nucleotide sequence ID" value="NZ_CP031124.1"/>
</dbReference>
<evidence type="ECO:0000313" key="8">
    <source>
        <dbReference type="EMBL" id="AXF86461.1"/>
    </source>
</evidence>
<dbReference type="InterPro" id="IPR017689">
    <property type="entry name" value="BamD"/>
</dbReference>
<dbReference type="GO" id="GO:1990063">
    <property type="term" value="C:Bam protein complex"/>
    <property type="evidence" value="ECO:0007669"/>
    <property type="project" value="TreeGrafter"/>
</dbReference>
<accession>A0A345DDM3</accession>
<comment type="function">
    <text evidence="6">Part of the outer membrane protein assembly complex, which is involved in assembly and insertion of beta-barrel proteins into the outer membrane.</text>
</comment>
<sequence length="288" mass="32763">MALNILKRTARLSAIALVSISLLAGCSVFGKKKEVNEFAGWSVDKIYNNARDEMTNKDYKRASELLEATIAQYPFSAESVQAQLELPYVFWKDDERAKALAAADRFIALNGSHPKIDYVYYLKGLINFNQNVSYLATLTGEKLNDRDPKAAKDSFDAFKTLVEKFPNSRYAKDSRERMRYLVNTMAQHEAAVAQYYLERDAYVAAINRSQEVLRNYDGTPATEDALIIMAKSYDGMQMNDMRDDTISVLKKNYPNSTMKLKRTSKSWLQLLGMRSDRKKAQVEVPAPQ</sequence>
<comment type="subcellular location">
    <subcellularLocation>
        <location evidence="6">Cell outer membrane</location>
        <topology evidence="6">Lipid-anchor</topology>
    </subcellularLocation>
</comment>
<dbReference type="PANTHER" id="PTHR37423">
    <property type="entry name" value="SOLUBLE LYTIC MUREIN TRANSGLYCOSYLASE-RELATED"/>
    <property type="match status" value="1"/>
</dbReference>
<dbReference type="Proteomes" id="UP000252182">
    <property type="component" value="Chromosome"/>
</dbReference>
<proteinExistence type="inferred from homology"/>
<evidence type="ECO:0000259" key="7">
    <source>
        <dbReference type="Pfam" id="PF13525"/>
    </source>
</evidence>
<dbReference type="CDD" id="cd15830">
    <property type="entry name" value="BamD"/>
    <property type="match status" value="1"/>
</dbReference>
<comment type="subunit">
    <text evidence="6">Part of the Bam complex.</text>
</comment>
<name>A0A345DDM3_9BURK</name>
<protein>
    <recommendedName>
        <fullName evidence="6">Outer membrane protein assembly factor BamD</fullName>
    </recommendedName>
</protein>
<keyword evidence="3 6" id="KW-0564">Palmitate</keyword>
<comment type="similarity">
    <text evidence="6">Belongs to the BamD family.</text>
</comment>
<dbReference type="GO" id="GO:0043165">
    <property type="term" value="P:Gram-negative-bacterium-type cell outer membrane assembly"/>
    <property type="evidence" value="ECO:0007669"/>
    <property type="project" value="UniProtKB-UniRule"/>
</dbReference>
<dbReference type="GO" id="GO:0051205">
    <property type="term" value="P:protein insertion into membrane"/>
    <property type="evidence" value="ECO:0007669"/>
    <property type="project" value="UniProtKB-UniRule"/>
</dbReference>
<evidence type="ECO:0000256" key="4">
    <source>
        <dbReference type="ARBA" id="ARBA00023237"/>
    </source>
</evidence>
<dbReference type="Gene3D" id="1.25.40.10">
    <property type="entry name" value="Tetratricopeptide repeat domain"/>
    <property type="match status" value="1"/>
</dbReference>
<keyword evidence="4 6" id="KW-0998">Cell outer membrane</keyword>
<evidence type="ECO:0000256" key="2">
    <source>
        <dbReference type="ARBA" id="ARBA00023136"/>
    </source>
</evidence>
<reference evidence="9" key="1">
    <citation type="submission" date="2018-07" db="EMBL/GenBank/DDBJ databases">
        <authorList>
            <person name="Kim H."/>
        </authorList>
    </citation>
    <scope>NUCLEOTIDE SEQUENCE [LARGE SCALE GENOMIC DNA]</scope>
    <source>
        <strain evidence="9">F02</strain>
    </source>
</reference>
<evidence type="ECO:0000256" key="1">
    <source>
        <dbReference type="ARBA" id="ARBA00022729"/>
    </source>
</evidence>
<dbReference type="OrthoDB" id="9779191at2"/>
<dbReference type="InterPro" id="IPR039565">
    <property type="entry name" value="BamD-like"/>
</dbReference>
<evidence type="ECO:0000256" key="5">
    <source>
        <dbReference type="ARBA" id="ARBA00023288"/>
    </source>
</evidence>
<gene>
    <name evidence="6 8" type="primary">bamD</name>
    <name evidence="8" type="ORF">DTO96_102215</name>
</gene>
<dbReference type="KEGG" id="hyf:DTO96_102215"/>
<dbReference type="InterPro" id="IPR011990">
    <property type="entry name" value="TPR-like_helical_dom_sf"/>
</dbReference>
<feature type="domain" description="Outer membrane lipoprotein BamD-like" evidence="7">
    <location>
        <begin position="44"/>
        <end position="245"/>
    </location>
</feature>
<keyword evidence="1 6" id="KW-0732">Signal</keyword>
<dbReference type="PANTHER" id="PTHR37423:SF1">
    <property type="entry name" value="OUTER MEMBRANE PROTEIN ASSEMBLY FACTOR BAMD"/>
    <property type="match status" value="1"/>
</dbReference>
<keyword evidence="5 6" id="KW-0449">Lipoprotein</keyword>
<keyword evidence="2 6" id="KW-0472">Membrane</keyword>
<dbReference type="AlphaFoldDB" id="A0A345DDM3"/>